<dbReference type="SUPFAM" id="SSF52738">
    <property type="entry name" value="Methylesterase CheB, C-terminal domain"/>
    <property type="match status" value="1"/>
</dbReference>
<evidence type="ECO:0000313" key="9">
    <source>
        <dbReference type="Proteomes" id="UP000611723"/>
    </source>
</evidence>
<evidence type="ECO:0000259" key="7">
    <source>
        <dbReference type="PROSITE" id="PS50123"/>
    </source>
</evidence>
<keyword evidence="4" id="KW-0175">Coiled coil</keyword>
<dbReference type="Pfam" id="PF01739">
    <property type="entry name" value="CheR"/>
    <property type="match status" value="1"/>
</dbReference>
<dbReference type="Pfam" id="PF01339">
    <property type="entry name" value="CheB_methylest"/>
    <property type="match status" value="1"/>
</dbReference>
<dbReference type="PANTHER" id="PTHR24422:SF10">
    <property type="entry name" value="CHEMOTAXIS PROTEIN METHYLTRANSFERASE 2"/>
    <property type="match status" value="1"/>
</dbReference>
<comment type="caution">
    <text evidence="3">Lacks conserved residue(s) required for the propagation of feature annotation.</text>
</comment>
<dbReference type="InterPro" id="IPR003594">
    <property type="entry name" value="HATPase_dom"/>
</dbReference>
<dbReference type="InterPro" id="IPR035909">
    <property type="entry name" value="CheB_C"/>
</dbReference>
<evidence type="ECO:0000259" key="6">
    <source>
        <dbReference type="PROSITE" id="PS50122"/>
    </source>
</evidence>
<accession>A0A934X0A7</accession>
<dbReference type="Pfam" id="PF13596">
    <property type="entry name" value="PAS_10"/>
    <property type="match status" value="1"/>
</dbReference>
<dbReference type="InterPro" id="IPR050903">
    <property type="entry name" value="Bact_Chemotaxis_MeTrfase"/>
</dbReference>
<dbReference type="InterPro" id="IPR003661">
    <property type="entry name" value="HisK_dim/P_dom"/>
</dbReference>
<dbReference type="Pfam" id="PF03705">
    <property type="entry name" value="CheR_N"/>
    <property type="match status" value="1"/>
</dbReference>
<dbReference type="PROSITE" id="PS50109">
    <property type="entry name" value="HIS_KIN"/>
    <property type="match status" value="1"/>
</dbReference>
<evidence type="ECO:0000256" key="1">
    <source>
        <dbReference type="ARBA" id="ARBA00000085"/>
    </source>
</evidence>
<feature type="domain" description="CheB-type methylesterase" evidence="6">
    <location>
        <begin position="16"/>
        <end position="181"/>
    </location>
</feature>
<evidence type="ECO:0000259" key="5">
    <source>
        <dbReference type="PROSITE" id="PS50109"/>
    </source>
</evidence>
<dbReference type="InterPro" id="IPR000673">
    <property type="entry name" value="Sig_transdc_resp-reg_Me-estase"/>
</dbReference>
<dbReference type="PROSITE" id="PS50122">
    <property type="entry name" value="CHEB"/>
    <property type="match status" value="1"/>
</dbReference>
<feature type="domain" description="Histidine kinase" evidence="5">
    <location>
        <begin position="868"/>
        <end position="1080"/>
    </location>
</feature>
<evidence type="ECO:0000256" key="4">
    <source>
        <dbReference type="SAM" id="Coils"/>
    </source>
</evidence>
<dbReference type="Gene3D" id="3.30.565.10">
    <property type="entry name" value="Histidine kinase-like ATPase, C-terminal domain"/>
    <property type="match status" value="1"/>
</dbReference>
<dbReference type="GO" id="GO:0008757">
    <property type="term" value="F:S-adenosylmethionine-dependent methyltransferase activity"/>
    <property type="evidence" value="ECO:0007669"/>
    <property type="project" value="InterPro"/>
</dbReference>
<reference evidence="8" key="1">
    <citation type="submission" date="2021-01" db="EMBL/GenBank/DDBJ databases">
        <title>Marivirga aurantiaca sp. nov., isolated from intertidal surface sediments.</title>
        <authorList>
            <person name="Zhang M."/>
        </authorList>
    </citation>
    <scope>NUCLEOTIDE SEQUENCE</scope>
    <source>
        <strain evidence="8">S37H4</strain>
    </source>
</reference>
<sequence>MELIKSPINKTIKRPSIEEHFIVAVGASSERLPDIHTFFKDIPNDAISYVVAQPSSADCSKLMAGLRTVHPQRDIYKVEEGMHLRPNGLYVLPEDKPMVISNGKFRLNNEVYHTPVSTMDILFNSLAEEKGSDSIGVLLAGAGSEGKRGIAAIKEKGGMVIIQNLESAETKDITSGLIESGNFDFALSPDLMQNQISYFVKQRVLNHKYLNLISENEEASILEVIGLIKEHTPLDFTHYKRPTIVRRIIKRMVTNEMGEIGKYIHFLKSSPAEIDLLSREFLIKVTSFFRDPEAFEELKKRGIPEIVNNKLNGETLKLWVVGCATGEEAYSIAILIDEYLSAINREIKVKILATDIDKEALTFASKGRYPESIAKELSEERLRTYFSMENGYYKVKEKIRDMIVFAEHDITQNSPYGKIDLISCRNLIIYFNQSLQEKIFSIFQTSLNNGAYLFLGSCEGHGALTENFEVINQKWKMFQYNHINRQIDFKLETPPLSRTKSYVNTQIAMKPFIERMPDKISQIINASHLEVSGYDAGVCVNEDSEILMPFGEYEKFMLPKLFNTHLMELLPDSLAMAVETSLQKNKTSGKKVVVEHIKYPLNKKVQDISILVNSLKGESESEASLFMIYFRDDTNGNTEDTHTEVYNIDEHTKRYIEDLEEELNNTKHQLKDAHNALDTSHQNIQTYTEELLATNEELQSSNEELQSTNEELNVVNRQCEATIKELSELNDDFDNYFKSTINTQVYVDKDLCIKMFTPSTVKQINVKESDIGRPLADLSNNIKETDLIQEVLSVIQTQKLNKKQIETKDGMWYVMVIMPYIRSKDRSVDGAIITFYDITDLKKSQEIIEQANTKLMKINEDHDTFIYSVSHDLKSPLNSMEGLITILKASDDIEQVKAITVPLVKSVIKLRETIDELSNITNIEKEIEEAGNVDVKELVEEVKWSIRDLLESSHAILEIELNEKEIKFSKKNLRSILYNLLCNAIKYRSNNRQLKIVVKTQKIDGFTMLSIQDNGIGISDGKIGEIFSKFKRIHEHNAGIEGSGIGLYLVNKIVSNAGGEIKVESTLEKGTTFKVLFPNK</sequence>
<dbReference type="EMBL" id="JAEQBW010000006">
    <property type="protein sequence ID" value="MBK6266151.1"/>
    <property type="molecule type" value="Genomic_DNA"/>
</dbReference>
<dbReference type="RefSeq" id="WP_201431831.1">
    <property type="nucleotide sequence ID" value="NZ_JAEQBW010000006.1"/>
</dbReference>
<keyword evidence="9" id="KW-1185">Reference proteome</keyword>
<dbReference type="Gene3D" id="1.10.287.130">
    <property type="match status" value="1"/>
</dbReference>
<dbReference type="SUPFAM" id="SSF47384">
    <property type="entry name" value="Homodimeric domain of signal transducing histidine kinase"/>
    <property type="match status" value="1"/>
</dbReference>
<proteinExistence type="predicted"/>
<dbReference type="InterPro" id="IPR029063">
    <property type="entry name" value="SAM-dependent_MTases_sf"/>
</dbReference>
<dbReference type="GO" id="GO:0008984">
    <property type="term" value="F:protein-glutamate methylesterase activity"/>
    <property type="evidence" value="ECO:0007669"/>
    <property type="project" value="InterPro"/>
</dbReference>
<feature type="domain" description="CheR-type methyltransferase" evidence="7">
    <location>
        <begin position="227"/>
        <end position="481"/>
    </location>
</feature>
<dbReference type="PRINTS" id="PR00996">
    <property type="entry name" value="CHERMTFRASE"/>
</dbReference>
<dbReference type="Gene3D" id="3.40.50.180">
    <property type="entry name" value="Methylesterase CheB, C-terminal domain"/>
    <property type="match status" value="1"/>
</dbReference>
<dbReference type="InterPro" id="IPR022642">
    <property type="entry name" value="CheR_C"/>
</dbReference>
<evidence type="ECO:0000313" key="8">
    <source>
        <dbReference type="EMBL" id="MBK6266151.1"/>
    </source>
</evidence>
<dbReference type="InterPro" id="IPR022641">
    <property type="entry name" value="CheR_N"/>
</dbReference>
<dbReference type="GO" id="GO:0005737">
    <property type="term" value="C:cytoplasm"/>
    <property type="evidence" value="ECO:0007669"/>
    <property type="project" value="InterPro"/>
</dbReference>
<dbReference type="GO" id="GO:0000155">
    <property type="term" value="F:phosphorelay sensor kinase activity"/>
    <property type="evidence" value="ECO:0007669"/>
    <property type="project" value="InterPro"/>
</dbReference>
<comment type="caution">
    <text evidence="8">The sequence shown here is derived from an EMBL/GenBank/DDBJ whole genome shotgun (WGS) entry which is preliminary data.</text>
</comment>
<comment type="catalytic activity">
    <reaction evidence="1">
        <text>ATP + protein L-histidine = ADP + protein N-phospho-L-histidine.</text>
        <dbReference type="EC" id="2.7.13.3"/>
    </reaction>
</comment>
<dbReference type="PANTHER" id="PTHR24422">
    <property type="entry name" value="CHEMOTAXIS PROTEIN METHYLTRANSFERASE"/>
    <property type="match status" value="1"/>
</dbReference>
<dbReference type="GO" id="GO:0000156">
    <property type="term" value="F:phosphorelay response regulator activity"/>
    <property type="evidence" value="ECO:0007669"/>
    <property type="project" value="InterPro"/>
</dbReference>
<dbReference type="InterPro" id="IPR036097">
    <property type="entry name" value="HisK_dim/P_sf"/>
</dbReference>
<dbReference type="Proteomes" id="UP000611723">
    <property type="component" value="Unassembled WGS sequence"/>
</dbReference>
<evidence type="ECO:0000256" key="3">
    <source>
        <dbReference type="PROSITE-ProRule" id="PRU00050"/>
    </source>
</evidence>
<gene>
    <name evidence="8" type="ORF">JKA74_13990</name>
</gene>
<evidence type="ECO:0000256" key="2">
    <source>
        <dbReference type="ARBA" id="ARBA00012438"/>
    </source>
</evidence>
<dbReference type="SMART" id="SM00387">
    <property type="entry name" value="HATPase_c"/>
    <property type="match status" value="1"/>
</dbReference>
<dbReference type="GO" id="GO:0006935">
    <property type="term" value="P:chemotaxis"/>
    <property type="evidence" value="ECO:0007669"/>
    <property type="project" value="InterPro"/>
</dbReference>
<organism evidence="8 9">
    <name type="scientific">Marivirga aurantiaca</name>
    <dbReference type="NCBI Taxonomy" id="2802615"/>
    <lineage>
        <taxon>Bacteria</taxon>
        <taxon>Pseudomonadati</taxon>
        <taxon>Bacteroidota</taxon>
        <taxon>Cytophagia</taxon>
        <taxon>Cytophagales</taxon>
        <taxon>Marivirgaceae</taxon>
        <taxon>Marivirga</taxon>
    </lineage>
</organism>
<dbReference type="InterPro" id="IPR036890">
    <property type="entry name" value="HATPase_C_sf"/>
</dbReference>
<dbReference type="CDD" id="cd00082">
    <property type="entry name" value="HisKA"/>
    <property type="match status" value="1"/>
</dbReference>
<dbReference type="SMART" id="SM00388">
    <property type="entry name" value="HisKA"/>
    <property type="match status" value="1"/>
</dbReference>
<dbReference type="Gene3D" id="3.40.50.150">
    <property type="entry name" value="Vaccinia Virus protein VP39"/>
    <property type="match status" value="1"/>
</dbReference>
<dbReference type="Pfam" id="PF02518">
    <property type="entry name" value="HATPase_c"/>
    <property type="match status" value="1"/>
</dbReference>
<dbReference type="SUPFAM" id="SSF55874">
    <property type="entry name" value="ATPase domain of HSP90 chaperone/DNA topoisomerase II/histidine kinase"/>
    <property type="match status" value="1"/>
</dbReference>
<dbReference type="InterPro" id="IPR000780">
    <property type="entry name" value="CheR_MeTrfase"/>
</dbReference>
<dbReference type="PROSITE" id="PS50123">
    <property type="entry name" value="CHER"/>
    <property type="match status" value="1"/>
</dbReference>
<dbReference type="EC" id="2.7.13.3" evidence="2"/>
<dbReference type="Gene3D" id="3.30.450.20">
    <property type="entry name" value="PAS domain"/>
    <property type="match status" value="1"/>
</dbReference>
<dbReference type="SUPFAM" id="SSF53335">
    <property type="entry name" value="S-adenosyl-L-methionine-dependent methyltransferases"/>
    <property type="match status" value="1"/>
</dbReference>
<dbReference type="AlphaFoldDB" id="A0A934X0A7"/>
<dbReference type="SMART" id="SM00138">
    <property type="entry name" value="MeTrc"/>
    <property type="match status" value="1"/>
</dbReference>
<name>A0A934X0A7_9BACT</name>
<feature type="coiled-coil region" evidence="4">
    <location>
        <begin position="656"/>
        <end position="732"/>
    </location>
</feature>
<dbReference type="CDD" id="cd00075">
    <property type="entry name" value="HATPase"/>
    <property type="match status" value="1"/>
</dbReference>
<protein>
    <recommendedName>
        <fullName evidence="2">histidine kinase</fullName>
        <ecNumber evidence="2">2.7.13.3</ecNumber>
    </recommendedName>
</protein>
<dbReference type="SUPFAM" id="SSF47757">
    <property type="entry name" value="Chemotaxis receptor methyltransferase CheR, N-terminal domain"/>
    <property type="match status" value="1"/>
</dbReference>
<dbReference type="InterPro" id="IPR005467">
    <property type="entry name" value="His_kinase_dom"/>
</dbReference>